<dbReference type="Proteomes" id="UP000596004">
    <property type="component" value="Chromosome"/>
</dbReference>
<feature type="compositionally biased region" description="Low complexity" evidence="2">
    <location>
        <begin position="18"/>
        <end position="29"/>
    </location>
</feature>
<accession>A0A7T9DJU0</accession>
<dbReference type="AlphaFoldDB" id="A0A7T9DJU0"/>
<feature type="compositionally biased region" description="Pro residues" evidence="2">
    <location>
        <begin position="100"/>
        <end position="117"/>
    </location>
</feature>
<sequence>MAEELRSKDYLKGLIEAAPKATSAAKPSSTQPPIPAPMATTAPRSTPTTPVSAAPASVAPPRSAVADIPSAAPQVGMREDEMNALVQKLSQLRGMSAPVAPTPATTPRPSPAAPAPMRPAAAQPIPTTMAKSPEPSKSPTDFSKVVQDLKTLAQEKDTPSFESVMETRPKTLLEEYGKAKIYRVQNESLLYYYVPVARPTVSERAIINTLKEVATRLITITPYKIRDPEQKRTVYRQQVLDILRASPEMKVPPTKYEFYAEAVVSEMVGYGLIDDLIKDDRLEEIMVIGPRVPVYVFHRKYDMMITNIQFTTDDEIEDVINRIAREVGRRVDISSPLLDARLLDGSRVNATIPPASVSGSTLTIRKFRADPISMVDLITYKTLTPQAAAFLWMCSDGMKAQPANMLISGGTSSGKTTLLNVLCSFIPANERVISIEDTSELSLPITHWIRLEGRPPGLEGKGELTLDILTKNSLRMRPDRIIVGEVRHNEAFSLFTAMNTGHDGSMGTVHANSAEETLIRVTSPPMEVPSVMLSGLNFVVVANIFHSSTKGSYRRVTEIAEVTGVLQGKPSTNAIFTWDPIKDELIRTNVPVHYLERLSQLTGKSKDEIEVEINRRERFLQGLVERKVRDLKTVSQLTQQFVEESA</sequence>
<feature type="domain" description="Bacterial type II secretion system protein E" evidence="3">
    <location>
        <begin position="273"/>
        <end position="523"/>
    </location>
</feature>
<dbReference type="PANTHER" id="PTHR30486">
    <property type="entry name" value="TWITCHING MOTILITY PROTEIN PILT"/>
    <property type="match status" value="1"/>
</dbReference>
<name>A0A7T9DJU0_9ARCH</name>
<dbReference type="GO" id="GO:0016887">
    <property type="term" value="F:ATP hydrolysis activity"/>
    <property type="evidence" value="ECO:0007669"/>
    <property type="project" value="InterPro"/>
</dbReference>
<proteinExistence type="inferred from homology"/>
<evidence type="ECO:0000259" key="3">
    <source>
        <dbReference type="Pfam" id="PF00437"/>
    </source>
</evidence>
<dbReference type="Gene3D" id="3.40.50.300">
    <property type="entry name" value="P-loop containing nucleotide triphosphate hydrolases"/>
    <property type="match status" value="1"/>
</dbReference>
<reference evidence="4" key="1">
    <citation type="submission" date="2020-11" db="EMBL/GenBank/DDBJ databases">
        <title>Connecting structure to function with the recovery of over 1000 high-quality activated sludge metagenome-assembled genomes encoding full-length rRNA genes using long-read sequencing.</title>
        <authorList>
            <person name="Singleton C.M."/>
            <person name="Petriglieri F."/>
            <person name="Kristensen J.M."/>
            <person name="Kirkegaard R.H."/>
            <person name="Michaelsen T.Y."/>
            <person name="Andersen M.H."/>
            <person name="Karst S.M."/>
            <person name="Dueholm M.S."/>
            <person name="Nielsen P.H."/>
            <person name="Albertsen M."/>
        </authorList>
    </citation>
    <scope>NUCLEOTIDE SEQUENCE</scope>
    <source>
        <strain evidence="4">Fred_18-Q3-R57-64_BAT3C.431</strain>
    </source>
</reference>
<feature type="compositionally biased region" description="Low complexity" evidence="2">
    <location>
        <begin position="37"/>
        <end position="66"/>
    </location>
</feature>
<dbReference type="PANTHER" id="PTHR30486:SF15">
    <property type="entry name" value="TYPE II_IV SECRETION SYSTEM ATPASE"/>
    <property type="match status" value="1"/>
</dbReference>
<dbReference type="SUPFAM" id="SSF52540">
    <property type="entry name" value="P-loop containing nucleoside triphosphate hydrolases"/>
    <property type="match status" value="1"/>
</dbReference>
<organism evidence="4">
    <name type="scientific">Candidatus Iainarchaeum sp</name>
    <dbReference type="NCBI Taxonomy" id="3101447"/>
    <lineage>
        <taxon>Archaea</taxon>
        <taxon>Candidatus Iainarchaeota</taxon>
        <taxon>Candidatus Iainarchaeia</taxon>
        <taxon>Candidatus Iainarchaeales</taxon>
        <taxon>Candidatus Iainarchaeaceae</taxon>
        <taxon>Candidatus Iainarchaeum</taxon>
    </lineage>
</organism>
<gene>
    <name evidence="4" type="primary">tadA</name>
    <name evidence="4" type="ORF">IPJ89_00200</name>
</gene>
<dbReference type="InterPro" id="IPR050921">
    <property type="entry name" value="T4SS_GSP_E_ATPase"/>
</dbReference>
<protein>
    <submittedName>
        <fullName evidence="4">Flp pilus assembly complex ATPase component TadA</fullName>
    </submittedName>
</protein>
<dbReference type="InterPro" id="IPR001482">
    <property type="entry name" value="T2SS/T4SS_dom"/>
</dbReference>
<comment type="similarity">
    <text evidence="1">Belongs to the GSP E family.</text>
</comment>
<evidence type="ECO:0000256" key="1">
    <source>
        <dbReference type="ARBA" id="ARBA00006611"/>
    </source>
</evidence>
<evidence type="ECO:0000256" key="2">
    <source>
        <dbReference type="SAM" id="MobiDB-lite"/>
    </source>
</evidence>
<feature type="region of interest" description="Disordered" evidence="2">
    <location>
        <begin position="97"/>
        <end position="120"/>
    </location>
</feature>
<dbReference type="EMBL" id="CP064981">
    <property type="protein sequence ID" value="QQR92654.1"/>
    <property type="molecule type" value="Genomic_DNA"/>
</dbReference>
<dbReference type="Pfam" id="PF00437">
    <property type="entry name" value="T2SSE"/>
    <property type="match status" value="1"/>
</dbReference>
<dbReference type="InterPro" id="IPR027417">
    <property type="entry name" value="P-loop_NTPase"/>
</dbReference>
<dbReference type="Gene3D" id="3.30.450.380">
    <property type="match status" value="1"/>
</dbReference>
<dbReference type="CDD" id="cd01130">
    <property type="entry name" value="VirB11-like_ATPase"/>
    <property type="match status" value="1"/>
</dbReference>
<evidence type="ECO:0000313" key="4">
    <source>
        <dbReference type="EMBL" id="QQR92654.1"/>
    </source>
</evidence>
<feature type="region of interest" description="Disordered" evidence="2">
    <location>
        <begin position="18"/>
        <end position="85"/>
    </location>
</feature>